<organism evidence="2 3">
    <name type="scientific">Eschrichtius robustus</name>
    <name type="common">California gray whale</name>
    <name type="synonym">Eschrichtius gibbosus</name>
    <dbReference type="NCBI Taxonomy" id="9764"/>
    <lineage>
        <taxon>Eukaryota</taxon>
        <taxon>Metazoa</taxon>
        <taxon>Chordata</taxon>
        <taxon>Craniata</taxon>
        <taxon>Vertebrata</taxon>
        <taxon>Euteleostomi</taxon>
        <taxon>Mammalia</taxon>
        <taxon>Eutheria</taxon>
        <taxon>Laurasiatheria</taxon>
        <taxon>Artiodactyla</taxon>
        <taxon>Whippomorpha</taxon>
        <taxon>Cetacea</taxon>
        <taxon>Mysticeti</taxon>
        <taxon>Eschrichtiidae</taxon>
        <taxon>Eschrichtius</taxon>
    </lineage>
</organism>
<evidence type="ECO:0000313" key="2">
    <source>
        <dbReference type="EMBL" id="KAJ8791347.1"/>
    </source>
</evidence>
<accession>A0AB34HJP8</accession>
<evidence type="ECO:0000313" key="3">
    <source>
        <dbReference type="Proteomes" id="UP001159641"/>
    </source>
</evidence>
<sequence>MLEGCQRVRVLVSISEPGWPLTRLTPCGRCELLICGSSLARGVRDYSRGRGRGPRRGWAASSVMEVWEAASGAIAGAQLRAPGAAALVGSRGPEAAWQRIKVAVGGEPEAAARSPRVQRGHRAGEAAGPSLSVRHLALGRLQGARSPLSRPCDGALAVSGRERDRDRACAPRPLPPLSPDGSGCSRAPELMRFIPDLPCRRRKTEHGCSPHGRPRRASGGLPRGKSQAWASPASRRPPLRGAWSLPPRGPW</sequence>
<evidence type="ECO:0000256" key="1">
    <source>
        <dbReference type="SAM" id="MobiDB-lite"/>
    </source>
</evidence>
<dbReference type="AlphaFoldDB" id="A0AB34HJP8"/>
<keyword evidence="3" id="KW-1185">Reference proteome</keyword>
<proteinExistence type="predicted"/>
<name>A0AB34HJP8_ESCRO</name>
<comment type="caution">
    <text evidence="2">The sequence shown here is derived from an EMBL/GenBank/DDBJ whole genome shotgun (WGS) entry which is preliminary data.</text>
</comment>
<dbReference type="EMBL" id="JAIQCJ010001291">
    <property type="protein sequence ID" value="KAJ8791347.1"/>
    <property type="molecule type" value="Genomic_DNA"/>
</dbReference>
<feature type="region of interest" description="Disordered" evidence="1">
    <location>
        <begin position="142"/>
        <end position="186"/>
    </location>
</feature>
<reference evidence="2 3" key="1">
    <citation type="submission" date="2022-11" db="EMBL/GenBank/DDBJ databases">
        <title>Whole genome sequence of Eschrichtius robustus ER-17-0199.</title>
        <authorList>
            <person name="Bruniche-Olsen A."/>
            <person name="Black A.N."/>
            <person name="Fields C.J."/>
            <person name="Walden K."/>
            <person name="Dewoody J.A."/>
        </authorList>
    </citation>
    <scope>NUCLEOTIDE SEQUENCE [LARGE SCALE GENOMIC DNA]</scope>
    <source>
        <strain evidence="2">ER-17-0199</strain>
        <tissue evidence="2">Blubber</tissue>
    </source>
</reference>
<protein>
    <submittedName>
        <fullName evidence="2">Uncharacterized protein</fullName>
    </submittedName>
</protein>
<feature type="compositionally biased region" description="Basic and acidic residues" evidence="1">
    <location>
        <begin position="160"/>
        <end position="169"/>
    </location>
</feature>
<feature type="region of interest" description="Disordered" evidence="1">
    <location>
        <begin position="200"/>
        <end position="251"/>
    </location>
</feature>
<dbReference type="Proteomes" id="UP001159641">
    <property type="component" value="Unassembled WGS sequence"/>
</dbReference>
<gene>
    <name evidence="2" type="ORF">J1605_004294</name>
</gene>